<evidence type="ECO:0000256" key="5">
    <source>
        <dbReference type="ARBA" id="ARBA00022840"/>
    </source>
</evidence>
<keyword evidence="4" id="KW-0227">DNA damage</keyword>
<evidence type="ECO:0000256" key="6">
    <source>
        <dbReference type="ARBA" id="ARBA00023242"/>
    </source>
</evidence>
<accession>A0ABD2X2M7</accession>
<comment type="similarity">
    <text evidence="2">Belongs to the rad17/RAD24 family.</text>
</comment>
<organism evidence="8 9">
    <name type="scientific">Trichogramma kaykai</name>
    <dbReference type="NCBI Taxonomy" id="54128"/>
    <lineage>
        <taxon>Eukaryota</taxon>
        <taxon>Metazoa</taxon>
        <taxon>Ecdysozoa</taxon>
        <taxon>Arthropoda</taxon>
        <taxon>Hexapoda</taxon>
        <taxon>Insecta</taxon>
        <taxon>Pterygota</taxon>
        <taxon>Neoptera</taxon>
        <taxon>Endopterygota</taxon>
        <taxon>Hymenoptera</taxon>
        <taxon>Apocrita</taxon>
        <taxon>Proctotrupomorpha</taxon>
        <taxon>Chalcidoidea</taxon>
        <taxon>Trichogrammatidae</taxon>
        <taxon>Trichogramma</taxon>
    </lineage>
</organism>
<keyword evidence="5" id="KW-0067">ATP-binding</keyword>
<evidence type="ECO:0000256" key="1">
    <source>
        <dbReference type="ARBA" id="ARBA00004123"/>
    </source>
</evidence>
<dbReference type="Gene3D" id="3.40.50.300">
    <property type="entry name" value="P-loop containing nucleotide triphosphate hydrolases"/>
    <property type="match status" value="1"/>
</dbReference>
<comment type="subcellular location">
    <subcellularLocation>
        <location evidence="1">Nucleus</location>
    </subcellularLocation>
</comment>
<evidence type="ECO:0000256" key="4">
    <source>
        <dbReference type="ARBA" id="ARBA00022763"/>
    </source>
</evidence>
<dbReference type="CDD" id="cd00009">
    <property type="entry name" value="AAA"/>
    <property type="match status" value="1"/>
</dbReference>
<proteinExistence type="inferred from homology"/>
<evidence type="ECO:0000256" key="7">
    <source>
        <dbReference type="ARBA" id="ARBA00023306"/>
    </source>
</evidence>
<dbReference type="Pfam" id="PF03215">
    <property type="entry name" value="Rad17"/>
    <property type="match status" value="1"/>
</dbReference>
<evidence type="ECO:0000313" key="8">
    <source>
        <dbReference type="EMBL" id="KAL3399593.1"/>
    </source>
</evidence>
<keyword evidence="3" id="KW-0547">Nucleotide-binding</keyword>
<dbReference type="SUPFAM" id="SSF52540">
    <property type="entry name" value="P-loop containing nucleoside triphosphate hydrolases"/>
    <property type="match status" value="1"/>
</dbReference>
<dbReference type="GO" id="GO:0005524">
    <property type="term" value="F:ATP binding"/>
    <property type="evidence" value="ECO:0007669"/>
    <property type="project" value="UniProtKB-KW"/>
</dbReference>
<name>A0ABD2X2M7_9HYME</name>
<dbReference type="PANTHER" id="PTHR12172">
    <property type="entry name" value="CELL CYCLE CHECKPOINT PROTEIN RAD17"/>
    <property type="match status" value="1"/>
</dbReference>
<comment type="caution">
    <text evidence="8">The sequence shown here is derived from an EMBL/GenBank/DDBJ whole genome shotgun (WGS) entry which is preliminary data.</text>
</comment>
<dbReference type="EMBL" id="JBJJXI010000055">
    <property type="protein sequence ID" value="KAL3399593.1"/>
    <property type="molecule type" value="Genomic_DNA"/>
</dbReference>
<sequence length="522" mass="59119">MPPCRGRTAVSALHKPIKDLREENRHKAVHSCIRNRYNTKNRNITKVKLCLVKRTMKSWLQSSFDLDGFDDAPKKPKLSQNGSSKNLEATIEDFDVKVCIKKKPTNNLTSLLNICAPQKPVDLAVSRQKQQEINRWFQEKIKRGQPNILVISGPSGCGKTEALKVLAKQNNYDVIEWTTPMDQGIDENNRTVSQVEKFEDFIVRATRYNSVLSDCSRRLLLVKDLPHSYTSGKDDFTVLLHKYCQYGREPLVFIATESGSSKLMTTLFSQSNRDRFSMEFININAVTPTALKNVMKRVSSILNNKASQMLQVTQNKIDEVLSNSIGDVRSALLNLIFSSLKVSKKFTSECSSREETLGLLHGIGRVINPKKTTTSDGKSWRFVHNPDDLASCFQTQANTFISFVHENYLNTIGLNMNGATAAIDAISMADIFNAEWRDLNMHKVALSHCVRGVMLANDKPVSQWNPVKKPNRTDLQGQKDYAAAEIEWYKNYITPKMKYPEISAEDLELLSESIIEEIGDDW</sequence>
<dbReference type="AlphaFoldDB" id="A0ABD2X2M7"/>
<evidence type="ECO:0008006" key="10">
    <source>
        <dbReference type="Google" id="ProtNLM"/>
    </source>
</evidence>
<keyword evidence="6" id="KW-0539">Nucleus</keyword>
<dbReference type="InterPro" id="IPR027417">
    <property type="entry name" value="P-loop_NTPase"/>
</dbReference>
<dbReference type="InterPro" id="IPR004582">
    <property type="entry name" value="Checkpoint_prot_Rad17_Rad24"/>
</dbReference>
<dbReference type="PANTHER" id="PTHR12172:SF0">
    <property type="entry name" value="CELL CYCLE CHECKPOINT PROTEIN RAD17"/>
    <property type="match status" value="1"/>
</dbReference>
<keyword evidence="9" id="KW-1185">Reference proteome</keyword>
<evidence type="ECO:0000313" key="9">
    <source>
        <dbReference type="Proteomes" id="UP001627154"/>
    </source>
</evidence>
<dbReference type="GO" id="GO:0006974">
    <property type="term" value="P:DNA damage response"/>
    <property type="evidence" value="ECO:0007669"/>
    <property type="project" value="UniProtKB-KW"/>
</dbReference>
<keyword evidence="7" id="KW-0131">Cell cycle</keyword>
<reference evidence="8 9" key="1">
    <citation type="journal article" date="2024" name="bioRxiv">
        <title>A reference genome for Trichogramma kaykai: A tiny desert-dwelling parasitoid wasp with competing sex-ratio distorters.</title>
        <authorList>
            <person name="Culotta J."/>
            <person name="Lindsey A.R."/>
        </authorList>
    </citation>
    <scope>NUCLEOTIDE SEQUENCE [LARGE SCALE GENOMIC DNA]</scope>
    <source>
        <strain evidence="8 9">KSX58</strain>
    </source>
</reference>
<evidence type="ECO:0000256" key="2">
    <source>
        <dbReference type="ARBA" id="ARBA00006168"/>
    </source>
</evidence>
<dbReference type="Proteomes" id="UP001627154">
    <property type="component" value="Unassembled WGS sequence"/>
</dbReference>
<evidence type="ECO:0000256" key="3">
    <source>
        <dbReference type="ARBA" id="ARBA00022741"/>
    </source>
</evidence>
<gene>
    <name evidence="8" type="ORF">TKK_006862</name>
</gene>
<protein>
    <recommendedName>
        <fullName evidence="10">Cell cycle checkpoint protein RAD17</fullName>
    </recommendedName>
</protein>
<dbReference type="GO" id="GO:0005634">
    <property type="term" value="C:nucleus"/>
    <property type="evidence" value="ECO:0007669"/>
    <property type="project" value="UniProtKB-SubCell"/>
</dbReference>